<keyword evidence="1" id="KW-0456">Lyase</keyword>
<proteinExistence type="predicted"/>
<comment type="caution">
    <text evidence="3">The sequence shown here is derived from an EMBL/GenBank/DDBJ whole genome shotgun (WGS) entry which is preliminary data.</text>
</comment>
<keyword evidence="3" id="KW-0378">Hydrolase</keyword>
<evidence type="ECO:0000313" key="3">
    <source>
        <dbReference type="EMBL" id="MBF4693945.1"/>
    </source>
</evidence>
<organism evidence="3 4">
    <name type="scientific">Fusibacter ferrireducens</name>
    <dbReference type="NCBI Taxonomy" id="2785058"/>
    <lineage>
        <taxon>Bacteria</taxon>
        <taxon>Bacillati</taxon>
        <taxon>Bacillota</taxon>
        <taxon>Clostridia</taxon>
        <taxon>Eubacteriales</taxon>
        <taxon>Eubacteriales Family XII. Incertae Sedis</taxon>
        <taxon>Fusibacter</taxon>
    </lineage>
</organism>
<evidence type="ECO:0000313" key="4">
    <source>
        <dbReference type="Proteomes" id="UP000614200"/>
    </source>
</evidence>
<dbReference type="GO" id="GO:0016787">
    <property type="term" value="F:hydrolase activity"/>
    <property type="evidence" value="ECO:0007669"/>
    <property type="project" value="UniProtKB-KW"/>
</dbReference>
<dbReference type="Proteomes" id="UP000614200">
    <property type="component" value="Unassembled WGS sequence"/>
</dbReference>
<dbReference type="EMBL" id="JADKNH010000007">
    <property type="protein sequence ID" value="MBF4693945.1"/>
    <property type="molecule type" value="Genomic_DNA"/>
</dbReference>
<evidence type="ECO:0000259" key="2">
    <source>
        <dbReference type="SMART" id="SM00858"/>
    </source>
</evidence>
<accession>A0ABR9ZVL4</accession>
<dbReference type="InterPro" id="IPR052172">
    <property type="entry name" value="UxaA_altronate/galactarate_dh"/>
</dbReference>
<dbReference type="PANTHER" id="PTHR30536:SF5">
    <property type="entry name" value="ALTRONATE DEHYDRATASE"/>
    <property type="match status" value="1"/>
</dbReference>
<dbReference type="CDD" id="cd11613">
    <property type="entry name" value="SAF_AH_GD"/>
    <property type="match status" value="1"/>
</dbReference>
<keyword evidence="4" id="KW-1185">Reference proteome</keyword>
<dbReference type="Gene3D" id="2.30.130.110">
    <property type="match status" value="1"/>
</dbReference>
<dbReference type="InterPro" id="IPR013974">
    <property type="entry name" value="SAF"/>
</dbReference>
<evidence type="ECO:0000256" key="1">
    <source>
        <dbReference type="ARBA" id="ARBA00023239"/>
    </source>
</evidence>
<gene>
    <name evidence="3" type="ORF">ISU02_12560</name>
</gene>
<dbReference type="InterPro" id="IPR044144">
    <property type="entry name" value="SAF_UxaA/GarD"/>
</dbReference>
<sequence length="97" mass="10836">MKKMLLLHPNDTVATAMENIMENDAVSVFDMAGLIYQQLIALEQIDEGHKIALQDIEQGQLIRKYGYVIGCASQDILKGQSVHTHNLESLRGRGDLQ</sequence>
<reference evidence="3 4" key="1">
    <citation type="submission" date="2020-11" db="EMBL/GenBank/DDBJ databases">
        <title>Fusibacter basophilias sp. nov.</title>
        <authorList>
            <person name="Qiu D."/>
        </authorList>
    </citation>
    <scope>NUCLEOTIDE SEQUENCE [LARGE SCALE GENOMIC DNA]</scope>
    <source>
        <strain evidence="3 4">Q10-2</strain>
    </source>
</reference>
<dbReference type="SMART" id="SM00858">
    <property type="entry name" value="SAF"/>
    <property type="match status" value="1"/>
</dbReference>
<protein>
    <submittedName>
        <fullName evidence="3">UxaA family hydrolase</fullName>
    </submittedName>
</protein>
<dbReference type="RefSeq" id="WP_194702183.1">
    <property type="nucleotide sequence ID" value="NZ_JADKNH010000007.1"/>
</dbReference>
<feature type="domain" description="SAF" evidence="2">
    <location>
        <begin position="11"/>
        <end position="88"/>
    </location>
</feature>
<dbReference type="PANTHER" id="PTHR30536">
    <property type="entry name" value="ALTRONATE/GALACTARATE DEHYDRATASE"/>
    <property type="match status" value="1"/>
</dbReference>
<name>A0ABR9ZVL4_9FIRM</name>
<dbReference type="Pfam" id="PF08666">
    <property type="entry name" value="SAF"/>
    <property type="match status" value="1"/>
</dbReference>